<dbReference type="EMBL" id="JASJQH010000543">
    <property type="protein sequence ID" value="KAK9763858.1"/>
    <property type="molecule type" value="Genomic_DNA"/>
</dbReference>
<evidence type="ECO:0000313" key="3">
    <source>
        <dbReference type="Proteomes" id="UP001479436"/>
    </source>
</evidence>
<keyword evidence="3" id="KW-1185">Reference proteome</keyword>
<sequence>MDPMEVQALHSDENQFEEEHTPIYKKSKGMENSNIENSKQDDALDTEPNDPIQEKSTEFFGSVAQHFEFIAKNLMEHNNSEVEVQGSDKLNESEVPEEPETDAVSSGEPEVSTAEVWSSAVQAQEDEDQIPTPNDSTQNPVLANDETQDVRDEETPVNGVLNEEEKSMTVEKFVRSLIDKQVKKLQVESEAKIAQFIQEADKIKSMITAMES</sequence>
<feature type="region of interest" description="Disordered" evidence="1">
    <location>
        <begin position="78"/>
        <end position="159"/>
    </location>
</feature>
<gene>
    <name evidence="2" type="ORF">K7432_009122</name>
</gene>
<proteinExistence type="predicted"/>
<reference evidence="2 3" key="1">
    <citation type="submission" date="2023-04" db="EMBL/GenBank/DDBJ databases">
        <title>Genome of Basidiobolus ranarum AG-B5.</title>
        <authorList>
            <person name="Stajich J.E."/>
            <person name="Carter-House D."/>
            <person name="Gryganskyi A."/>
        </authorList>
    </citation>
    <scope>NUCLEOTIDE SEQUENCE [LARGE SCALE GENOMIC DNA]</scope>
    <source>
        <strain evidence="2 3">AG-B5</strain>
    </source>
</reference>
<protein>
    <submittedName>
        <fullName evidence="2">Uncharacterized protein</fullName>
    </submittedName>
</protein>
<comment type="caution">
    <text evidence="2">The sequence shown here is derived from an EMBL/GenBank/DDBJ whole genome shotgun (WGS) entry which is preliminary data.</text>
</comment>
<accession>A0ABR2WQQ4</accession>
<feature type="compositionally biased region" description="Polar residues" evidence="1">
    <location>
        <begin position="131"/>
        <end position="141"/>
    </location>
</feature>
<evidence type="ECO:0000256" key="1">
    <source>
        <dbReference type="SAM" id="MobiDB-lite"/>
    </source>
</evidence>
<organism evidence="2 3">
    <name type="scientific">Basidiobolus ranarum</name>
    <dbReference type="NCBI Taxonomy" id="34480"/>
    <lineage>
        <taxon>Eukaryota</taxon>
        <taxon>Fungi</taxon>
        <taxon>Fungi incertae sedis</taxon>
        <taxon>Zoopagomycota</taxon>
        <taxon>Entomophthoromycotina</taxon>
        <taxon>Basidiobolomycetes</taxon>
        <taxon>Basidiobolales</taxon>
        <taxon>Basidiobolaceae</taxon>
        <taxon>Basidiobolus</taxon>
    </lineage>
</organism>
<evidence type="ECO:0000313" key="2">
    <source>
        <dbReference type="EMBL" id="KAK9763858.1"/>
    </source>
</evidence>
<feature type="compositionally biased region" description="Basic and acidic residues" evidence="1">
    <location>
        <begin position="10"/>
        <end position="22"/>
    </location>
</feature>
<feature type="region of interest" description="Disordered" evidence="1">
    <location>
        <begin position="1"/>
        <end position="58"/>
    </location>
</feature>
<dbReference type="Proteomes" id="UP001479436">
    <property type="component" value="Unassembled WGS sequence"/>
</dbReference>
<name>A0ABR2WQQ4_9FUNG</name>